<organism evidence="3 4">
    <name type="scientific">Sus scrofa</name>
    <name type="common">Pig</name>
    <dbReference type="NCBI Taxonomy" id="9823"/>
    <lineage>
        <taxon>Eukaryota</taxon>
        <taxon>Metazoa</taxon>
        <taxon>Chordata</taxon>
        <taxon>Craniata</taxon>
        <taxon>Vertebrata</taxon>
        <taxon>Euteleostomi</taxon>
        <taxon>Mammalia</taxon>
        <taxon>Eutheria</taxon>
        <taxon>Laurasiatheria</taxon>
        <taxon>Artiodactyla</taxon>
        <taxon>Suina</taxon>
        <taxon>Suidae</taxon>
        <taxon>Sus</taxon>
    </lineage>
</organism>
<dbReference type="PANTHER" id="PTHR21128">
    <property type="entry name" value="FETAL AND ADULT TESTIS-EXPRESSED TRANSCRIPT PROTEIN"/>
    <property type="match status" value="1"/>
</dbReference>
<reference evidence="3" key="2">
    <citation type="submission" date="2025-08" db="UniProtKB">
        <authorList>
            <consortium name="Ensembl"/>
        </authorList>
    </citation>
    <scope>IDENTIFICATION</scope>
</reference>
<dbReference type="GO" id="GO:0042981">
    <property type="term" value="P:regulation of apoptotic process"/>
    <property type="evidence" value="ECO:0007669"/>
    <property type="project" value="InterPro"/>
</dbReference>
<feature type="region of interest" description="Disordered" evidence="1">
    <location>
        <begin position="68"/>
        <end position="90"/>
    </location>
</feature>
<dbReference type="Proteomes" id="UP000314985">
    <property type="component" value="Unassembled WGS sequence"/>
</dbReference>
<protein>
    <submittedName>
        <fullName evidence="3">Fetal and adult testis expressed 1</fullName>
    </submittedName>
</protein>
<evidence type="ECO:0000313" key="3">
    <source>
        <dbReference type="Ensembl" id="ENSSSCP00070007615.1"/>
    </source>
</evidence>
<dbReference type="AlphaFoldDB" id="A0A4X1SYK2"/>
<dbReference type="InterPro" id="IPR039153">
    <property type="entry name" value="FATE1"/>
</dbReference>
<keyword evidence="2" id="KW-0472">Membrane</keyword>
<proteinExistence type="predicted"/>
<sequence>MAGGSTNTKKIEMSLAEELVPKSQEPSREQVLIAEMLEHGIRSLGASQSRQKLDSKISDSAAAWNLAANKSKKTGPQLPPKKASQEPNQEGGFQGMGFLYELPRNGLAHLPALVSWQLQVITGRLRALEDQGATWRHRETLFFTMLVSVCVANLWLWLRQ</sequence>
<dbReference type="PANTHER" id="PTHR21128:SF0">
    <property type="entry name" value="FETAL AND ADULT TESTIS-EXPRESSED TRANSCRIPT PROTEIN"/>
    <property type="match status" value="1"/>
</dbReference>
<accession>A0A4X1SYK2</accession>
<dbReference type="Ensembl" id="ENSSSCT00070009279.1">
    <property type="protein sequence ID" value="ENSSSCP00070007615.1"/>
    <property type="gene ID" value="ENSSSCG00070004900.1"/>
</dbReference>
<feature type="region of interest" description="Disordered" evidence="1">
    <location>
        <begin position="1"/>
        <end position="27"/>
    </location>
</feature>
<keyword evidence="2" id="KW-0812">Transmembrane</keyword>
<reference evidence="4" key="1">
    <citation type="submission" date="2017-08" db="EMBL/GenBank/DDBJ databases">
        <title>USMARCv1.0.</title>
        <authorList>
            <person name="Hannum G.I."/>
            <person name="Koren S."/>
            <person name="Schroeder S.G."/>
            <person name="Chin S.C."/>
            <person name="Nonneman D.J."/>
            <person name="Becker S.A."/>
            <person name="Rosen B.D."/>
            <person name="Bickhart D.M."/>
            <person name="Putnam N.H."/>
            <person name="Green R.E."/>
            <person name="Tuggle C.K."/>
            <person name="Liu H."/>
            <person name="Rohrer G.A."/>
            <person name="Warr A."/>
            <person name="Hall R."/>
            <person name="Kim K."/>
            <person name="Hume D.A."/>
            <person name="Talbot R."/>
            <person name="Chow W."/>
            <person name="Howe K."/>
            <person name="Schwartz A.S."/>
            <person name="Watson M."/>
            <person name="Archibald A.L."/>
            <person name="Phillippy A.M."/>
            <person name="Smith T.P.L."/>
        </authorList>
    </citation>
    <scope>NUCLEOTIDE SEQUENCE [LARGE SCALE GENOMIC DNA]</scope>
</reference>
<name>A0A4X1SYK2_PIG</name>
<evidence type="ECO:0000313" key="4">
    <source>
        <dbReference type="Proteomes" id="UP000314985"/>
    </source>
</evidence>
<gene>
    <name evidence="3" type="primary">FATE1</name>
</gene>
<feature type="transmembrane region" description="Helical" evidence="2">
    <location>
        <begin position="140"/>
        <end position="158"/>
    </location>
</feature>
<evidence type="ECO:0000256" key="1">
    <source>
        <dbReference type="SAM" id="MobiDB-lite"/>
    </source>
</evidence>
<keyword evidence="2" id="KW-1133">Transmembrane helix</keyword>
<evidence type="ECO:0000256" key="2">
    <source>
        <dbReference type="SAM" id="Phobius"/>
    </source>
</evidence>